<feature type="chain" id="PRO_5042211697" description="chitinase" evidence="12">
    <location>
        <begin position="33"/>
        <end position="320"/>
    </location>
</feature>
<reference evidence="14" key="2">
    <citation type="journal article" date="2024" name="Plant">
        <title>Genomic evolution and insights into agronomic trait innovations of Sesamum species.</title>
        <authorList>
            <person name="Miao H."/>
            <person name="Wang L."/>
            <person name="Qu L."/>
            <person name="Liu H."/>
            <person name="Sun Y."/>
            <person name="Le M."/>
            <person name="Wang Q."/>
            <person name="Wei S."/>
            <person name="Zheng Y."/>
            <person name="Lin W."/>
            <person name="Duan Y."/>
            <person name="Cao H."/>
            <person name="Xiong S."/>
            <person name="Wang X."/>
            <person name="Wei L."/>
            <person name="Li C."/>
            <person name="Ma Q."/>
            <person name="Ju M."/>
            <person name="Zhao R."/>
            <person name="Li G."/>
            <person name="Mu C."/>
            <person name="Tian Q."/>
            <person name="Mei H."/>
            <person name="Zhang T."/>
            <person name="Gao T."/>
            <person name="Zhang H."/>
        </authorList>
    </citation>
    <scope>NUCLEOTIDE SEQUENCE</scope>
    <source>
        <strain evidence="14">3651</strain>
    </source>
</reference>
<evidence type="ECO:0000259" key="13">
    <source>
        <dbReference type="PROSITE" id="PS51910"/>
    </source>
</evidence>
<comment type="similarity">
    <text evidence="11">Belongs to the glycosyl hydrolase 18 family.</text>
</comment>
<keyword evidence="15" id="KW-1185">Reference proteome</keyword>
<dbReference type="Proteomes" id="UP001293254">
    <property type="component" value="Unassembled WGS sequence"/>
</dbReference>
<evidence type="ECO:0000256" key="4">
    <source>
        <dbReference type="ARBA" id="ARBA00022801"/>
    </source>
</evidence>
<feature type="domain" description="GH18" evidence="13">
    <location>
        <begin position="33"/>
        <end position="320"/>
    </location>
</feature>
<dbReference type="InterPro" id="IPR001579">
    <property type="entry name" value="Glyco_hydro_18_chit_AS"/>
</dbReference>
<keyword evidence="9" id="KW-0624">Polysaccharide degradation</keyword>
<dbReference type="PROSITE" id="PS51910">
    <property type="entry name" value="GH18_2"/>
    <property type="match status" value="1"/>
</dbReference>
<dbReference type="EC" id="3.2.1.14" evidence="2"/>
<dbReference type="PROSITE" id="PS01095">
    <property type="entry name" value="GH18_1"/>
    <property type="match status" value="1"/>
</dbReference>
<protein>
    <recommendedName>
        <fullName evidence="2">chitinase</fullName>
        <ecNumber evidence="2">3.2.1.14</ecNumber>
    </recommendedName>
</protein>
<sequence>MKAAHSQSTKTLLLWTLSLLIAFSPLMRSSEACGVSVYWGQNLAQDGSLRELCETGYYSYVNLAYLATFGCGQKLALNLTDHCDPASGGCRSLSTEIQACQNRGVKVLLSLGGNNTEYQEICTAEDAKKVADNAYNTFLKGSNPDGPLGDVSLDGVDLDIEYPGSMGHWDDLVRALASYRSPQRKVYLSASASCSYPDTNLGKAITTGLLDYVAVRFYDDNLQCSCYAGTARILETWNKWSSSLPEGNQLFYGWWPSSNAGSQCKPEVFTNEILPVISSSPDYGGVMLREAYENVSILYPAAACCNTAGLHRKESLISVL</sequence>
<organism evidence="14 15">
    <name type="scientific">Sesamum alatum</name>
    <dbReference type="NCBI Taxonomy" id="300844"/>
    <lineage>
        <taxon>Eukaryota</taxon>
        <taxon>Viridiplantae</taxon>
        <taxon>Streptophyta</taxon>
        <taxon>Embryophyta</taxon>
        <taxon>Tracheophyta</taxon>
        <taxon>Spermatophyta</taxon>
        <taxon>Magnoliopsida</taxon>
        <taxon>eudicotyledons</taxon>
        <taxon>Gunneridae</taxon>
        <taxon>Pentapetalae</taxon>
        <taxon>asterids</taxon>
        <taxon>lamiids</taxon>
        <taxon>Lamiales</taxon>
        <taxon>Pedaliaceae</taxon>
        <taxon>Sesamum</taxon>
    </lineage>
</organism>
<keyword evidence="3 12" id="KW-0732">Signal</keyword>
<evidence type="ECO:0000256" key="9">
    <source>
        <dbReference type="ARBA" id="ARBA00023326"/>
    </source>
</evidence>
<keyword evidence="5" id="KW-0146">Chitin degradation</keyword>
<dbReference type="AlphaFoldDB" id="A0AAE1YRB9"/>
<evidence type="ECO:0000256" key="1">
    <source>
        <dbReference type="ARBA" id="ARBA00000822"/>
    </source>
</evidence>
<evidence type="ECO:0000256" key="6">
    <source>
        <dbReference type="ARBA" id="ARBA00023157"/>
    </source>
</evidence>
<keyword evidence="4 10" id="KW-0378">Hydrolase</keyword>
<dbReference type="SUPFAM" id="SSF51445">
    <property type="entry name" value="(Trans)glycosidases"/>
    <property type="match status" value="1"/>
</dbReference>
<accession>A0AAE1YRB9</accession>
<dbReference type="PANTHER" id="PTHR45708:SF22">
    <property type="entry name" value="ACIDIC ENDOCHITINASE"/>
    <property type="match status" value="1"/>
</dbReference>
<dbReference type="InterPro" id="IPR001223">
    <property type="entry name" value="Glyco_hydro18_cat"/>
</dbReference>
<dbReference type="InterPro" id="IPR017853">
    <property type="entry name" value="GH"/>
</dbReference>
<evidence type="ECO:0000256" key="8">
    <source>
        <dbReference type="ARBA" id="ARBA00023295"/>
    </source>
</evidence>
<evidence type="ECO:0000256" key="2">
    <source>
        <dbReference type="ARBA" id="ARBA00012729"/>
    </source>
</evidence>
<comment type="caution">
    <text evidence="14">The sequence shown here is derived from an EMBL/GenBank/DDBJ whole genome shotgun (WGS) entry which is preliminary data.</text>
</comment>
<evidence type="ECO:0000256" key="5">
    <source>
        <dbReference type="ARBA" id="ARBA00023024"/>
    </source>
</evidence>
<evidence type="ECO:0000256" key="7">
    <source>
        <dbReference type="ARBA" id="ARBA00023277"/>
    </source>
</evidence>
<keyword evidence="7" id="KW-0119">Carbohydrate metabolism</keyword>
<dbReference type="GO" id="GO:0000272">
    <property type="term" value="P:polysaccharide catabolic process"/>
    <property type="evidence" value="ECO:0007669"/>
    <property type="project" value="UniProtKB-KW"/>
</dbReference>
<feature type="signal peptide" evidence="12">
    <location>
        <begin position="1"/>
        <end position="32"/>
    </location>
</feature>
<gene>
    <name evidence="14" type="ORF">Salat_0595100</name>
</gene>
<comment type="catalytic activity">
    <reaction evidence="1">
        <text>Random endo-hydrolysis of N-acetyl-beta-D-glucosaminide (1-&gt;4)-beta-linkages in chitin and chitodextrins.</text>
        <dbReference type="EC" id="3.2.1.14"/>
    </reaction>
</comment>
<reference evidence="14" key="1">
    <citation type="submission" date="2020-06" db="EMBL/GenBank/DDBJ databases">
        <authorList>
            <person name="Li T."/>
            <person name="Hu X."/>
            <person name="Zhang T."/>
            <person name="Song X."/>
            <person name="Zhang H."/>
            <person name="Dai N."/>
            <person name="Sheng W."/>
            <person name="Hou X."/>
            <person name="Wei L."/>
        </authorList>
    </citation>
    <scope>NUCLEOTIDE SEQUENCE</scope>
    <source>
        <strain evidence="14">3651</strain>
        <tissue evidence="14">Leaf</tissue>
    </source>
</reference>
<dbReference type="EMBL" id="JACGWO010000002">
    <property type="protein sequence ID" value="KAK4434323.1"/>
    <property type="molecule type" value="Genomic_DNA"/>
</dbReference>
<dbReference type="Gene3D" id="3.20.20.80">
    <property type="entry name" value="Glycosidases"/>
    <property type="match status" value="1"/>
</dbReference>
<dbReference type="PANTHER" id="PTHR45708">
    <property type="entry name" value="ENDOCHITINASE"/>
    <property type="match status" value="1"/>
</dbReference>
<keyword evidence="6" id="KW-1015">Disulfide bond</keyword>
<evidence type="ECO:0000256" key="10">
    <source>
        <dbReference type="RuleBase" id="RU000489"/>
    </source>
</evidence>
<keyword evidence="8 10" id="KW-0326">Glycosidase</keyword>
<evidence type="ECO:0000256" key="11">
    <source>
        <dbReference type="RuleBase" id="RU004453"/>
    </source>
</evidence>
<dbReference type="GO" id="GO:0006032">
    <property type="term" value="P:chitin catabolic process"/>
    <property type="evidence" value="ECO:0007669"/>
    <property type="project" value="UniProtKB-KW"/>
</dbReference>
<evidence type="ECO:0000256" key="3">
    <source>
        <dbReference type="ARBA" id="ARBA00022729"/>
    </source>
</evidence>
<name>A0AAE1YRB9_9LAMI</name>
<dbReference type="InterPro" id="IPR050542">
    <property type="entry name" value="Glycosyl_Hydrlase18_Chitinase"/>
</dbReference>
<dbReference type="GO" id="GO:0005576">
    <property type="term" value="C:extracellular region"/>
    <property type="evidence" value="ECO:0007669"/>
    <property type="project" value="TreeGrafter"/>
</dbReference>
<dbReference type="GO" id="GO:0008843">
    <property type="term" value="F:endochitinase activity"/>
    <property type="evidence" value="ECO:0007669"/>
    <property type="project" value="UniProtKB-EC"/>
</dbReference>
<dbReference type="Pfam" id="PF00704">
    <property type="entry name" value="Glyco_hydro_18"/>
    <property type="match status" value="1"/>
</dbReference>
<evidence type="ECO:0000313" key="15">
    <source>
        <dbReference type="Proteomes" id="UP001293254"/>
    </source>
</evidence>
<evidence type="ECO:0000256" key="12">
    <source>
        <dbReference type="SAM" id="SignalP"/>
    </source>
</evidence>
<evidence type="ECO:0000313" key="14">
    <source>
        <dbReference type="EMBL" id="KAK4434323.1"/>
    </source>
</evidence>
<proteinExistence type="inferred from homology"/>